<organism evidence="2 3">
    <name type="scientific">Winogradskyella litorisediminis</name>
    <dbReference type="NCBI Taxonomy" id="1156618"/>
    <lineage>
        <taxon>Bacteria</taxon>
        <taxon>Pseudomonadati</taxon>
        <taxon>Bacteroidota</taxon>
        <taxon>Flavobacteriia</taxon>
        <taxon>Flavobacteriales</taxon>
        <taxon>Flavobacteriaceae</taxon>
        <taxon>Winogradskyella</taxon>
    </lineage>
</organism>
<dbReference type="Proteomes" id="UP001597013">
    <property type="component" value="Unassembled WGS sequence"/>
</dbReference>
<gene>
    <name evidence="2" type="ORF">ACFQ1Q_07005</name>
</gene>
<evidence type="ECO:0000313" key="2">
    <source>
        <dbReference type="EMBL" id="MFD1062991.1"/>
    </source>
</evidence>
<evidence type="ECO:0000313" key="3">
    <source>
        <dbReference type="Proteomes" id="UP001597013"/>
    </source>
</evidence>
<feature type="signal peptide" evidence="1">
    <location>
        <begin position="1"/>
        <end position="22"/>
    </location>
</feature>
<accession>A0ABW3N8Y0</accession>
<dbReference type="EMBL" id="JBHTJL010000009">
    <property type="protein sequence ID" value="MFD1062991.1"/>
    <property type="molecule type" value="Genomic_DNA"/>
</dbReference>
<feature type="chain" id="PRO_5046440120" evidence="1">
    <location>
        <begin position="23"/>
        <end position="156"/>
    </location>
</feature>
<keyword evidence="3" id="KW-1185">Reference proteome</keyword>
<dbReference type="PROSITE" id="PS51257">
    <property type="entry name" value="PROKAR_LIPOPROTEIN"/>
    <property type="match status" value="1"/>
</dbReference>
<dbReference type="Gene3D" id="3.10.450.50">
    <property type="match status" value="1"/>
</dbReference>
<protein>
    <submittedName>
        <fullName evidence="2">YybH family protein</fullName>
    </submittedName>
</protein>
<sequence>MKKYVIALGLALITYACISVRADVGDVTVIEETDYNTAKTAILKVMDDQQNAWNQGDLEGFMQGYWKSDSLKFYGSNGLTKGWQNTLDNYKRGYPTKAETGTLNFVINDVSKIEGNNYWVMGEYHLKREVGDADGVFIIIFKMINGEWKIVADMSC</sequence>
<reference evidence="3" key="1">
    <citation type="journal article" date="2019" name="Int. J. Syst. Evol. Microbiol.">
        <title>The Global Catalogue of Microorganisms (GCM) 10K type strain sequencing project: providing services to taxonomists for standard genome sequencing and annotation.</title>
        <authorList>
            <consortium name="The Broad Institute Genomics Platform"/>
            <consortium name="The Broad Institute Genome Sequencing Center for Infectious Disease"/>
            <person name="Wu L."/>
            <person name="Ma J."/>
        </authorList>
    </citation>
    <scope>NUCLEOTIDE SEQUENCE [LARGE SCALE GENOMIC DNA]</scope>
    <source>
        <strain evidence="3">CCUG 62215</strain>
    </source>
</reference>
<comment type="caution">
    <text evidence="2">The sequence shown here is derived from an EMBL/GenBank/DDBJ whole genome shotgun (WGS) entry which is preliminary data.</text>
</comment>
<evidence type="ECO:0000256" key="1">
    <source>
        <dbReference type="SAM" id="SignalP"/>
    </source>
</evidence>
<dbReference type="SUPFAM" id="SSF54427">
    <property type="entry name" value="NTF2-like"/>
    <property type="match status" value="1"/>
</dbReference>
<keyword evidence="1" id="KW-0732">Signal</keyword>
<proteinExistence type="predicted"/>
<dbReference type="RefSeq" id="WP_386129340.1">
    <property type="nucleotide sequence ID" value="NZ_JBHTJL010000009.1"/>
</dbReference>
<dbReference type="InterPro" id="IPR032710">
    <property type="entry name" value="NTF2-like_dom_sf"/>
</dbReference>
<name>A0ABW3N8Y0_9FLAO</name>